<organism evidence="2">
    <name type="scientific">viral metagenome</name>
    <dbReference type="NCBI Taxonomy" id="1070528"/>
    <lineage>
        <taxon>unclassified sequences</taxon>
        <taxon>metagenomes</taxon>
        <taxon>organismal metagenomes</taxon>
    </lineage>
</organism>
<dbReference type="EMBL" id="MN739048">
    <property type="protein sequence ID" value="QHS85722.1"/>
    <property type="molecule type" value="Genomic_DNA"/>
</dbReference>
<protein>
    <recommendedName>
        <fullName evidence="1">DUF5872 domain-containing protein</fullName>
    </recommendedName>
</protein>
<reference evidence="2" key="1">
    <citation type="journal article" date="2020" name="Nature">
        <title>Giant virus diversity and host interactions through global metagenomics.</title>
        <authorList>
            <person name="Schulz F."/>
            <person name="Roux S."/>
            <person name="Paez-Espino D."/>
            <person name="Jungbluth S."/>
            <person name="Walsh D.A."/>
            <person name="Denef V.J."/>
            <person name="McMahon K.D."/>
            <person name="Konstantinidis K.T."/>
            <person name="Eloe-Fadrosh E.A."/>
            <person name="Kyrpides N.C."/>
            <person name="Woyke T."/>
        </authorList>
    </citation>
    <scope>NUCLEOTIDE SEQUENCE</scope>
    <source>
        <strain evidence="2">GVMAG-M-3300009185-36</strain>
    </source>
</reference>
<sequence length="128" mass="14998">MIRTKPELWLRVKAEVTRSSKGGLPGQWSARKAQLAVKLYKDRGGKYIGRKSSRNSLHQWTIQDWRTKSGMPSLVTGERYLPANAIKHLSSAEYSRTTRKKRQGMKRGHQFVRQPRSIARKTRRYRKF</sequence>
<evidence type="ECO:0000259" key="1">
    <source>
        <dbReference type="Pfam" id="PF19197"/>
    </source>
</evidence>
<feature type="domain" description="DUF5872" evidence="1">
    <location>
        <begin position="5"/>
        <end position="83"/>
    </location>
</feature>
<evidence type="ECO:0000313" key="2">
    <source>
        <dbReference type="EMBL" id="QHS85722.1"/>
    </source>
</evidence>
<dbReference type="InterPro" id="IPR043803">
    <property type="entry name" value="DUF5872"/>
</dbReference>
<dbReference type="AlphaFoldDB" id="A0A6C0B0V0"/>
<accession>A0A6C0B0V0</accession>
<name>A0A6C0B0V0_9ZZZZ</name>
<dbReference type="Pfam" id="PF19197">
    <property type="entry name" value="DUF5872"/>
    <property type="match status" value="1"/>
</dbReference>
<proteinExistence type="predicted"/>